<organism evidence="1 2">
    <name type="scientific">Brachionus calyciflorus</name>
    <dbReference type="NCBI Taxonomy" id="104777"/>
    <lineage>
        <taxon>Eukaryota</taxon>
        <taxon>Metazoa</taxon>
        <taxon>Spiralia</taxon>
        <taxon>Gnathifera</taxon>
        <taxon>Rotifera</taxon>
        <taxon>Eurotatoria</taxon>
        <taxon>Monogononta</taxon>
        <taxon>Pseudotrocha</taxon>
        <taxon>Ploima</taxon>
        <taxon>Brachionidae</taxon>
        <taxon>Brachionus</taxon>
    </lineage>
</organism>
<accession>A0A814PNL6</accession>
<protein>
    <submittedName>
        <fullName evidence="1">Uncharacterized protein</fullName>
    </submittedName>
</protein>
<feature type="non-terminal residue" evidence="1">
    <location>
        <position position="1"/>
    </location>
</feature>
<dbReference type="EMBL" id="CAJNOC010008019">
    <property type="protein sequence ID" value="CAF1108571.1"/>
    <property type="molecule type" value="Genomic_DNA"/>
</dbReference>
<dbReference type="Proteomes" id="UP000663879">
    <property type="component" value="Unassembled WGS sequence"/>
</dbReference>
<dbReference type="OrthoDB" id="7480986at2759"/>
<gene>
    <name evidence="1" type="ORF">OXX778_LOCUS21512</name>
</gene>
<reference evidence="1" key="1">
    <citation type="submission" date="2021-02" db="EMBL/GenBank/DDBJ databases">
        <authorList>
            <person name="Nowell W R."/>
        </authorList>
    </citation>
    <scope>NUCLEOTIDE SEQUENCE</scope>
    <source>
        <strain evidence="1">Ploen Becks lab</strain>
    </source>
</reference>
<proteinExistence type="predicted"/>
<name>A0A814PNL6_9BILA</name>
<evidence type="ECO:0000313" key="1">
    <source>
        <dbReference type="EMBL" id="CAF1108571.1"/>
    </source>
</evidence>
<keyword evidence="2" id="KW-1185">Reference proteome</keyword>
<sequence>MSENSDVNELKFWKKKLKDEIDSYISFPNAFIKKAFINNKNKQLYIITDDPPTIKHLNKYKWPEYSFDSGIIKIDSKPKITFIAIRGVHQSINIESDEIRDHLYSNYEISDVKRISKKSENSKPLPILKSKISNQQMLNTFLRDGIKIGYTNHSIEIWKFEQRPLQCKRCNKYDHATCDSILICPLCCEEQSLQD</sequence>
<comment type="caution">
    <text evidence="1">The sequence shown here is derived from an EMBL/GenBank/DDBJ whole genome shotgun (WGS) entry which is preliminary data.</text>
</comment>
<dbReference type="AlphaFoldDB" id="A0A814PNL6"/>
<evidence type="ECO:0000313" key="2">
    <source>
        <dbReference type="Proteomes" id="UP000663879"/>
    </source>
</evidence>